<evidence type="ECO:0000313" key="2">
    <source>
        <dbReference type="EMBL" id="GEP61817.1"/>
    </source>
</evidence>
<proteinExistence type="predicted"/>
<feature type="transmembrane region" description="Helical" evidence="1">
    <location>
        <begin position="132"/>
        <end position="151"/>
    </location>
</feature>
<protein>
    <submittedName>
        <fullName evidence="2">Uncharacterized protein</fullName>
    </submittedName>
</protein>
<dbReference type="EMBL" id="BKAJ01000259">
    <property type="protein sequence ID" value="GEP61817.1"/>
    <property type="molecule type" value="Genomic_DNA"/>
</dbReference>
<organism evidence="2 3">
    <name type="scientific">Reyranella soli</name>
    <dbReference type="NCBI Taxonomy" id="1230389"/>
    <lineage>
        <taxon>Bacteria</taxon>
        <taxon>Pseudomonadati</taxon>
        <taxon>Pseudomonadota</taxon>
        <taxon>Alphaproteobacteria</taxon>
        <taxon>Hyphomicrobiales</taxon>
        <taxon>Reyranellaceae</taxon>
        <taxon>Reyranella</taxon>
    </lineage>
</organism>
<keyword evidence="1" id="KW-0472">Membrane</keyword>
<reference evidence="2 3" key="1">
    <citation type="submission" date="2019-07" db="EMBL/GenBank/DDBJ databases">
        <title>Whole genome shotgun sequence of Reyranella soli NBRC 108950.</title>
        <authorList>
            <person name="Hosoyama A."/>
            <person name="Uohara A."/>
            <person name="Ohji S."/>
            <person name="Ichikawa N."/>
        </authorList>
    </citation>
    <scope>NUCLEOTIDE SEQUENCE [LARGE SCALE GENOMIC DNA]</scope>
    <source>
        <strain evidence="2 3">NBRC 108950</strain>
    </source>
</reference>
<name>A0A512NS99_9HYPH</name>
<dbReference type="AlphaFoldDB" id="A0A512NS99"/>
<feature type="transmembrane region" description="Helical" evidence="1">
    <location>
        <begin position="157"/>
        <end position="181"/>
    </location>
</feature>
<keyword evidence="3" id="KW-1185">Reference proteome</keyword>
<evidence type="ECO:0000256" key="1">
    <source>
        <dbReference type="SAM" id="Phobius"/>
    </source>
</evidence>
<evidence type="ECO:0000313" key="3">
    <source>
        <dbReference type="Proteomes" id="UP000321058"/>
    </source>
</evidence>
<sequence length="201" mass="21865">MTGGSSSLASVARPSTFRAAPGGAMKRAGIVGAFVTVRADENGIELEGSEHGRLRIEYGAIERMRVEVYEGRYGTRYFRTNLWRGGIHEELTLLPMSKENGAYAVTIRAIATVLLREGRGGRVWSGSSAREAAFVAALMATVAAVFSGLVLLDRDDFAGPTMVVLVCGLWLLGGAIAFYLLRRDWPRPVQRRADLDSYLPL</sequence>
<accession>A0A512NS99</accession>
<comment type="caution">
    <text evidence="2">The sequence shown here is derived from an EMBL/GenBank/DDBJ whole genome shotgun (WGS) entry which is preliminary data.</text>
</comment>
<dbReference type="Proteomes" id="UP000321058">
    <property type="component" value="Unassembled WGS sequence"/>
</dbReference>
<keyword evidence="1" id="KW-1133">Transmembrane helix</keyword>
<gene>
    <name evidence="2" type="ORF">RSO01_89830</name>
</gene>
<keyword evidence="1" id="KW-0812">Transmembrane</keyword>